<organism evidence="3 4">
    <name type="scientific">Brasilonema bromeliae SPC951</name>
    <dbReference type="NCBI Taxonomy" id="385972"/>
    <lineage>
        <taxon>Bacteria</taxon>
        <taxon>Bacillati</taxon>
        <taxon>Cyanobacteriota</taxon>
        <taxon>Cyanophyceae</taxon>
        <taxon>Nostocales</taxon>
        <taxon>Scytonemataceae</taxon>
        <taxon>Brasilonema</taxon>
        <taxon>Bromeliae group (in: Brasilonema)</taxon>
    </lineage>
</organism>
<keyword evidence="2" id="KW-1133">Transmembrane helix</keyword>
<evidence type="ECO:0000313" key="3">
    <source>
        <dbReference type="EMBL" id="NMG19134.1"/>
    </source>
</evidence>
<name>A0ABX1P457_9CYAN</name>
<reference evidence="3 4" key="1">
    <citation type="submission" date="2018-06" db="EMBL/GenBank/DDBJ databases">
        <title>Comparative genomics of Brasilonema spp. strains.</title>
        <authorList>
            <person name="Alvarenga D.O."/>
            <person name="Fiore M.F."/>
            <person name="Varani A.M."/>
        </authorList>
    </citation>
    <scope>NUCLEOTIDE SEQUENCE [LARGE SCALE GENOMIC DNA]</scope>
    <source>
        <strain evidence="3 4">SPC951</strain>
    </source>
</reference>
<dbReference type="EMBL" id="QMEB01000033">
    <property type="protein sequence ID" value="NMG19134.1"/>
    <property type="molecule type" value="Genomic_DNA"/>
</dbReference>
<dbReference type="NCBIfam" id="NF038305">
    <property type="entry name" value="HpsJ_fam"/>
    <property type="match status" value="1"/>
</dbReference>
<evidence type="ECO:0000313" key="4">
    <source>
        <dbReference type="Proteomes" id="UP000718564"/>
    </source>
</evidence>
<dbReference type="InterPro" id="IPR047709">
    <property type="entry name" value="HpsJ-like"/>
</dbReference>
<keyword evidence="1" id="KW-0175">Coiled coil</keyword>
<feature type="transmembrane region" description="Helical" evidence="2">
    <location>
        <begin position="241"/>
        <end position="262"/>
    </location>
</feature>
<keyword evidence="4" id="KW-1185">Reference proteome</keyword>
<keyword evidence="2" id="KW-0472">Membrane</keyword>
<keyword evidence="2" id="KW-0812">Transmembrane</keyword>
<evidence type="ECO:0000256" key="2">
    <source>
        <dbReference type="SAM" id="Phobius"/>
    </source>
</evidence>
<accession>A0ABX1P457</accession>
<protein>
    <submittedName>
        <fullName evidence="3">Uncharacterized protein</fullName>
    </submittedName>
</protein>
<sequence length="278" mass="30916">MNNRFAAAIAARTLKVIGIILILSFLIDFVIISLDFSPTEKLLQLRWAASLVDRGVVPLVGLGMLFTGYWIDSFDDGTQPQPIDLKMPALIISSILGLLFLIIAPVHAMNIIHQRTQAVDQITKNAQLAENQLNTQLNQVQAQLGNDQVKAAVEKQKAQVKAQYTELVQDEQRYKQALNNPNIPPATKDLLQKFKANPQELDKFIAQQSDPKQLASQRLGQIRAQRDELIKQAEDNWKPGLRIVIGSLLLSIAYIIIGWSGLKGMNALQGGKRKIPAR</sequence>
<proteinExistence type="predicted"/>
<dbReference type="RefSeq" id="WP_169154414.1">
    <property type="nucleotide sequence ID" value="NZ_CAWPJE010000402.1"/>
</dbReference>
<dbReference type="Proteomes" id="UP000718564">
    <property type="component" value="Unassembled WGS sequence"/>
</dbReference>
<feature type="transmembrane region" description="Helical" evidence="2">
    <location>
        <begin position="6"/>
        <end position="31"/>
    </location>
</feature>
<comment type="caution">
    <text evidence="3">The sequence shown here is derived from an EMBL/GenBank/DDBJ whole genome shotgun (WGS) entry which is preliminary data.</text>
</comment>
<feature type="coiled-coil region" evidence="1">
    <location>
        <begin position="119"/>
        <end position="170"/>
    </location>
</feature>
<evidence type="ECO:0000256" key="1">
    <source>
        <dbReference type="SAM" id="Coils"/>
    </source>
</evidence>
<feature type="transmembrane region" description="Helical" evidence="2">
    <location>
        <begin position="91"/>
        <end position="112"/>
    </location>
</feature>
<gene>
    <name evidence="3" type="ORF">DP116_06610</name>
</gene>